<dbReference type="SUPFAM" id="SSF158397">
    <property type="entry name" value="TM1646-like"/>
    <property type="match status" value="1"/>
</dbReference>
<evidence type="ECO:0000256" key="2">
    <source>
        <dbReference type="SAM" id="MobiDB-lite"/>
    </source>
</evidence>
<dbReference type="Proteomes" id="UP001154312">
    <property type="component" value="Unassembled WGS sequence"/>
</dbReference>
<comment type="caution">
    <text evidence="3">The sequence shown here is derived from an EMBL/GenBank/DDBJ whole genome shotgun (WGS) entry which is preliminary data.</text>
</comment>
<keyword evidence="1" id="KW-0175">Coiled coil</keyword>
<proteinExistence type="predicted"/>
<feature type="region of interest" description="Disordered" evidence="2">
    <location>
        <begin position="1"/>
        <end position="26"/>
    </location>
</feature>
<dbReference type="AlphaFoldDB" id="A0A9X4H7G0"/>
<keyword evidence="4" id="KW-1185">Reference proteome</keyword>
<protein>
    <submittedName>
        <fullName evidence="3">YaaR family protein</fullName>
    </submittedName>
</protein>
<evidence type="ECO:0000313" key="4">
    <source>
        <dbReference type="Proteomes" id="UP001154312"/>
    </source>
</evidence>
<evidence type="ECO:0000256" key="1">
    <source>
        <dbReference type="SAM" id="Coils"/>
    </source>
</evidence>
<name>A0A9X4H7G0_9FIRM</name>
<gene>
    <name evidence="3" type="ORF">L7E55_05040</name>
</gene>
<dbReference type="RefSeq" id="WP_277442968.1">
    <property type="nucleotide sequence ID" value="NZ_JAKOAV010000006.1"/>
</dbReference>
<accession>A0A9X4H7G0</accession>
<dbReference type="InterPro" id="IPR005585">
    <property type="entry name" value="DUF327"/>
</dbReference>
<organism evidence="3 4">
    <name type="scientific">Pelotomaculum isophthalicicum JI</name>
    <dbReference type="NCBI Taxonomy" id="947010"/>
    <lineage>
        <taxon>Bacteria</taxon>
        <taxon>Bacillati</taxon>
        <taxon>Bacillota</taxon>
        <taxon>Clostridia</taxon>
        <taxon>Eubacteriales</taxon>
        <taxon>Desulfotomaculaceae</taxon>
        <taxon>Pelotomaculum</taxon>
    </lineage>
</organism>
<dbReference type="Pfam" id="PF03885">
    <property type="entry name" value="DUF327"/>
    <property type="match status" value="1"/>
</dbReference>
<reference evidence="3" key="1">
    <citation type="submission" date="2022-02" db="EMBL/GenBank/DDBJ databases">
        <authorList>
            <person name="Leng L."/>
        </authorList>
    </citation>
    <scope>NUCLEOTIDE SEQUENCE</scope>
    <source>
        <strain evidence="3">JI</strain>
    </source>
</reference>
<feature type="coiled-coil region" evidence="1">
    <location>
        <begin position="31"/>
        <end position="61"/>
    </location>
</feature>
<evidence type="ECO:0000313" key="3">
    <source>
        <dbReference type="EMBL" id="MDF9407729.1"/>
    </source>
</evidence>
<dbReference type="InterPro" id="IPR024042">
    <property type="entry name" value="TM1646-like_dom_sf"/>
</dbReference>
<dbReference type="Gene3D" id="1.20.120.490">
    <property type="entry name" value="Hypothetical protein TM1646-like domain"/>
    <property type="match status" value="1"/>
</dbReference>
<sequence>MKISTVDRNTGRKYKPSALKAGGGKDFSSTLDMAKREQRKLEEMLDKIKAAGDKLKRTKSKVDVIEYKEQVQEYLTFVLNNYYRVKQDYGLGRLLIRIEIINKKIEELTASLLEQQKANFEIVGKIDEIAGLLLDLYN</sequence>
<dbReference type="EMBL" id="JAKOAV010000006">
    <property type="protein sequence ID" value="MDF9407729.1"/>
    <property type="molecule type" value="Genomic_DNA"/>
</dbReference>